<evidence type="ECO:0000313" key="5">
    <source>
        <dbReference type="Proteomes" id="UP000245962"/>
    </source>
</evidence>
<dbReference type="SUPFAM" id="SSF55874">
    <property type="entry name" value="ATPase domain of HSP90 chaperone/DNA topoisomerase II/histidine kinase"/>
    <property type="match status" value="1"/>
</dbReference>
<dbReference type="Pfam" id="PF13424">
    <property type="entry name" value="TPR_12"/>
    <property type="match status" value="1"/>
</dbReference>
<dbReference type="SMART" id="SM00028">
    <property type="entry name" value="TPR"/>
    <property type="match status" value="6"/>
</dbReference>
<evidence type="ECO:0000256" key="2">
    <source>
        <dbReference type="SAM" id="Phobius"/>
    </source>
</evidence>
<dbReference type="Gene3D" id="3.30.565.10">
    <property type="entry name" value="Histidine kinase-like ATPase, C-terminal domain"/>
    <property type="match status" value="1"/>
</dbReference>
<dbReference type="Gene3D" id="1.25.40.10">
    <property type="entry name" value="Tetratricopeptide repeat domain"/>
    <property type="match status" value="2"/>
</dbReference>
<gene>
    <name evidence="4" type="ORF">DDV96_02580</name>
</gene>
<dbReference type="Proteomes" id="UP000245962">
    <property type="component" value="Unassembled WGS sequence"/>
</dbReference>
<reference evidence="4 5" key="1">
    <citation type="submission" date="2018-04" db="EMBL/GenBank/DDBJ databases">
        <title>Marixanthomonas spongiae HN-E44 sp. nov., isolated from a marine sponge.</title>
        <authorList>
            <person name="Luo L."/>
            <person name="Zhuang L."/>
        </authorList>
    </citation>
    <scope>NUCLEOTIDE SEQUENCE [LARGE SCALE GENOMIC DNA]</scope>
    <source>
        <strain evidence="4 5">HN-E44</strain>
    </source>
</reference>
<protein>
    <recommendedName>
        <fullName evidence="3">Signal transduction histidine kinase internal region domain-containing protein</fullName>
    </recommendedName>
</protein>
<keyword evidence="5" id="KW-1185">Reference proteome</keyword>
<sequence>MPSPPKKFCLFVPYQALILALLVPCIVFSQSKSRLDSLETAFEQETNDSLQVIKAIDLSRYLHRKEQDEDKEYRYAERAVEKALQLNDTIMYAKALDNLGLLHRYHQYYNEAIDLHIKAFQLVEHKDVPPILKMIFANNAGVAARYNQKYDTAISYYMKALKLAETENNIKNIAISNNGIGNTLSNMPKRQDEAINYFNRSLQAEKQLNDSLGIAMNYLSIGDYYIDKEAYATAREYLGELLKLNTKRNDPFGLAITYEYMGLAFLKQGKDLQKATLYFNKALDRFKELNNRHRQAGILSYLGNVELQKNNLVQAETYYRESLALSKTLNQHSLIIQNSFKLSEIFEQENNPKQALQYYKQGKIYEDSIKLTEQNVRIEGLTRKYNLEQKENHIQLLEKDKELQQTELAKQKQELERRRSVTVLLGIGFFLLLIIFFLQYRNMRLKKKNQERIQKEEKEKMNAIYERNLAQAEILVTRLRINPHFLFNSLNAITYLIQSDQNEKAIKYLVIFSRYTRMVLETSKKHVIPIEEELKLTEYYLKLEENRFKKDFTFRITVADNEEVDDKDMGIPPLLLQPFIENAIWHGLLPSKNEVKTLHISCSPTSTGIQISIDDNGVGRKAQKEQPYKKHNSMGIEIIEQRIDLYNKSHAETIAYKIIDKKAEDGSPLGTRVVLTLVQAPVKEYAMEV</sequence>
<dbReference type="SUPFAM" id="SSF48452">
    <property type="entry name" value="TPR-like"/>
    <property type="match status" value="1"/>
</dbReference>
<evidence type="ECO:0000259" key="3">
    <source>
        <dbReference type="Pfam" id="PF06580"/>
    </source>
</evidence>
<dbReference type="InterPro" id="IPR050640">
    <property type="entry name" value="Bact_2-comp_sensor_kinase"/>
</dbReference>
<feature type="transmembrane region" description="Helical" evidence="2">
    <location>
        <begin position="421"/>
        <end position="440"/>
    </location>
</feature>
<dbReference type="InterPro" id="IPR010559">
    <property type="entry name" value="Sig_transdc_His_kin_internal"/>
</dbReference>
<keyword evidence="2" id="KW-1133">Transmembrane helix</keyword>
<dbReference type="GO" id="GO:0000155">
    <property type="term" value="F:phosphorelay sensor kinase activity"/>
    <property type="evidence" value="ECO:0007669"/>
    <property type="project" value="InterPro"/>
</dbReference>
<proteinExistence type="predicted"/>
<organism evidence="4 5">
    <name type="scientific">Marixanthomonas spongiae</name>
    <dbReference type="NCBI Taxonomy" id="2174845"/>
    <lineage>
        <taxon>Bacteria</taxon>
        <taxon>Pseudomonadati</taxon>
        <taxon>Bacteroidota</taxon>
        <taxon>Flavobacteriia</taxon>
        <taxon>Flavobacteriales</taxon>
        <taxon>Flavobacteriaceae</taxon>
        <taxon>Marixanthomonas</taxon>
    </lineage>
</organism>
<dbReference type="GO" id="GO:0016020">
    <property type="term" value="C:membrane"/>
    <property type="evidence" value="ECO:0007669"/>
    <property type="project" value="InterPro"/>
</dbReference>
<feature type="domain" description="Signal transduction histidine kinase internal region" evidence="3">
    <location>
        <begin position="473"/>
        <end position="551"/>
    </location>
</feature>
<keyword evidence="2" id="KW-0472">Membrane</keyword>
<evidence type="ECO:0000313" key="4">
    <source>
        <dbReference type="EMBL" id="PVW17410.1"/>
    </source>
</evidence>
<keyword evidence="2" id="KW-0812">Transmembrane</keyword>
<keyword evidence="1" id="KW-0175">Coiled coil</keyword>
<feature type="coiled-coil region" evidence="1">
    <location>
        <begin position="387"/>
        <end position="418"/>
    </location>
</feature>
<dbReference type="AlphaFoldDB" id="A0A2U0I8N8"/>
<dbReference type="SUPFAM" id="SSF81901">
    <property type="entry name" value="HCP-like"/>
    <property type="match status" value="1"/>
</dbReference>
<comment type="caution">
    <text evidence="4">The sequence shown here is derived from an EMBL/GenBank/DDBJ whole genome shotgun (WGS) entry which is preliminary data.</text>
</comment>
<dbReference type="PANTHER" id="PTHR34220">
    <property type="entry name" value="SENSOR HISTIDINE KINASE YPDA"/>
    <property type="match status" value="1"/>
</dbReference>
<dbReference type="EMBL" id="QEHR01000001">
    <property type="protein sequence ID" value="PVW17410.1"/>
    <property type="molecule type" value="Genomic_DNA"/>
</dbReference>
<name>A0A2U0I8N8_9FLAO</name>
<accession>A0A2U0I8N8</accession>
<dbReference type="InterPro" id="IPR019734">
    <property type="entry name" value="TPR_rpt"/>
</dbReference>
<dbReference type="InterPro" id="IPR036890">
    <property type="entry name" value="HATPase_C_sf"/>
</dbReference>
<dbReference type="RefSeq" id="WP_116693158.1">
    <property type="nucleotide sequence ID" value="NZ_QEHR01000001.1"/>
</dbReference>
<dbReference type="PANTHER" id="PTHR34220:SF7">
    <property type="entry name" value="SENSOR HISTIDINE KINASE YPDA"/>
    <property type="match status" value="1"/>
</dbReference>
<dbReference type="InterPro" id="IPR011990">
    <property type="entry name" value="TPR-like_helical_dom_sf"/>
</dbReference>
<evidence type="ECO:0000256" key="1">
    <source>
        <dbReference type="SAM" id="Coils"/>
    </source>
</evidence>
<feature type="coiled-coil region" evidence="1">
    <location>
        <begin position="448"/>
        <end position="482"/>
    </location>
</feature>
<dbReference type="OrthoDB" id="6190788at2"/>
<dbReference type="Pfam" id="PF06580">
    <property type="entry name" value="His_kinase"/>
    <property type="match status" value="1"/>
</dbReference>